<gene>
    <name evidence="2" type="ORF">DY000_02040810</name>
</gene>
<organism evidence="2 3">
    <name type="scientific">Brassica cretica</name>
    <name type="common">Mustard</name>
    <dbReference type="NCBI Taxonomy" id="69181"/>
    <lineage>
        <taxon>Eukaryota</taxon>
        <taxon>Viridiplantae</taxon>
        <taxon>Streptophyta</taxon>
        <taxon>Embryophyta</taxon>
        <taxon>Tracheophyta</taxon>
        <taxon>Spermatophyta</taxon>
        <taxon>Magnoliopsida</taxon>
        <taxon>eudicotyledons</taxon>
        <taxon>Gunneridae</taxon>
        <taxon>Pentapetalae</taxon>
        <taxon>rosids</taxon>
        <taxon>malvids</taxon>
        <taxon>Brassicales</taxon>
        <taxon>Brassicaceae</taxon>
        <taxon>Brassiceae</taxon>
        <taxon>Brassica</taxon>
    </lineage>
</organism>
<sequence>MKDPVAWAQHRKPLVHLQIFFLHVVMVGLVAYFFPNCAILALSFYIATKWWLSLASRVRPWLLLPLLPENTFKDQVKYGEVLVCVNEDPPDPMLAGAWYELVELLLDAYDIVPDEFNDFFKDPPDPMGYGESKDLWNTS</sequence>
<proteinExistence type="predicted"/>
<keyword evidence="3" id="KW-1185">Reference proteome</keyword>
<accession>A0ABQ7BL78</accession>
<comment type="caution">
    <text evidence="2">The sequence shown here is derived from an EMBL/GenBank/DDBJ whole genome shotgun (WGS) entry which is preliminary data.</text>
</comment>
<evidence type="ECO:0000313" key="3">
    <source>
        <dbReference type="Proteomes" id="UP000266723"/>
    </source>
</evidence>
<keyword evidence="1" id="KW-0472">Membrane</keyword>
<feature type="transmembrane region" description="Helical" evidence="1">
    <location>
        <begin position="20"/>
        <end position="47"/>
    </location>
</feature>
<reference evidence="2 3" key="1">
    <citation type="journal article" date="2020" name="BMC Genomics">
        <title>Intraspecific diversification of the crop wild relative Brassica cretica Lam. using demographic model selection.</title>
        <authorList>
            <person name="Kioukis A."/>
            <person name="Michalopoulou V.A."/>
            <person name="Briers L."/>
            <person name="Pirintsos S."/>
            <person name="Studholme D.J."/>
            <person name="Pavlidis P."/>
            <person name="Sarris P.F."/>
        </authorList>
    </citation>
    <scope>NUCLEOTIDE SEQUENCE [LARGE SCALE GENOMIC DNA]</scope>
    <source>
        <strain evidence="3">cv. PFS-1207/04</strain>
    </source>
</reference>
<name>A0ABQ7BL78_BRACR</name>
<evidence type="ECO:0000256" key="1">
    <source>
        <dbReference type="SAM" id="Phobius"/>
    </source>
</evidence>
<protein>
    <submittedName>
        <fullName evidence="2">Uncharacterized protein</fullName>
    </submittedName>
</protein>
<keyword evidence="1" id="KW-0812">Transmembrane</keyword>
<dbReference type="EMBL" id="QGKV02001507">
    <property type="protein sequence ID" value="KAF3532655.1"/>
    <property type="molecule type" value="Genomic_DNA"/>
</dbReference>
<keyword evidence="1" id="KW-1133">Transmembrane helix</keyword>
<evidence type="ECO:0000313" key="2">
    <source>
        <dbReference type="EMBL" id="KAF3532655.1"/>
    </source>
</evidence>
<dbReference type="Proteomes" id="UP000266723">
    <property type="component" value="Unassembled WGS sequence"/>
</dbReference>